<evidence type="ECO:0000256" key="6">
    <source>
        <dbReference type="SAM" id="Coils"/>
    </source>
</evidence>
<dbReference type="EMBL" id="AZJI01000005">
    <property type="protein sequence ID" value="ETD23537.1"/>
    <property type="molecule type" value="Genomic_DNA"/>
</dbReference>
<gene>
    <name evidence="8" type="ORF">HMPREF2086_01342</name>
</gene>
<dbReference type="Proteomes" id="UP000018731">
    <property type="component" value="Unassembled WGS sequence"/>
</dbReference>
<evidence type="ECO:0000259" key="7">
    <source>
        <dbReference type="Pfam" id="PF00350"/>
    </source>
</evidence>
<evidence type="ECO:0000256" key="2">
    <source>
        <dbReference type="ARBA" id="ARBA00022741"/>
    </source>
</evidence>
<sequence length="521" mass="59442">MSALQKCENCGIEVELFCYKCGKIVGGDEFSDKNALAQNEQNLKDFIAKLNKPIDSKPAPNKAVQKYFDEVARIKSVLEVCANDEDSDESKKILNGYINEADNFLNQSEFLEIAFVGTIKAGKSTLINALLKAKYASVDPTPETATLTKFKWGKKAEMQITFYTQKEWQKLYDDALKSGELFLKKYNEANAESHKDNFVGKATITEPFSVESLKKYTSSRKAEHFFVKEVLISYPDFPYEKNLMFVDTPGLDDPVPYRSEITRAYIKSAKVVLVCNSVEAMTKDEVLTIYSAFDQSSDPSKVYVLGTQYDRFENPKDDWAKQKDEWSNYLTATKIDDNIKERTCYTKELAQKNIINVSGRVALLCELYKKGELDDLDEDYKIQSLKEKCYKICGNDDIDANLDRLLEFANVDSMHERIQKDILNDAQDIYNQGVKRNYENLHSEVMAYFTGDILRKQDTYEALSSGLEAINAQIAKEKGELQDLQNAQNELEGVMEQFESQSKETLKSLGEQIEKLIEKNK</sequence>
<dbReference type="RefSeq" id="WP_023928084.1">
    <property type="nucleotide sequence ID" value="NZ_KI669454.1"/>
</dbReference>
<evidence type="ECO:0000256" key="4">
    <source>
        <dbReference type="ARBA" id="ARBA00023134"/>
    </source>
</evidence>
<evidence type="ECO:0000313" key="9">
    <source>
        <dbReference type="Proteomes" id="UP000018731"/>
    </source>
</evidence>
<dbReference type="AlphaFoldDB" id="V8C8Y9"/>
<evidence type="ECO:0000256" key="5">
    <source>
        <dbReference type="ARBA" id="ARBA00023136"/>
    </source>
</evidence>
<dbReference type="GO" id="GO:0003924">
    <property type="term" value="F:GTPase activity"/>
    <property type="evidence" value="ECO:0007669"/>
    <property type="project" value="InterPro"/>
</dbReference>
<dbReference type="InterPro" id="IPR027094">
    <property type="entry name" value="Mitofusin_fam"/>
</dbReference>
<dbReference type="SUPFAM" id="SSF52540">
    <property type="entry name" value="P-loop containing nucleoside triphosphate hydrolases"/>
    <property type="match status" value="1"/>
</dbReference>
<name>V8C8Y9_9HELI</name>
<dbReference type="GO" id="GO:0016020">
    <property type="term" value="C:membrane"/>
    <property type="evidence" value="ECO:0007669"/>
    <property type="project" value="UniProtKB-SubCell"/>
</dbReference>
<keyword evidence="4" id="KW-0342">GTP-binding</keyword>
<dbReference type="PANTHER" id="PTHR10465">
    <property type="entry name" value="TRANSMEMBRANE GTPASE FZO1"/>
    <property type="match status" value="1"/>
</dbReference>
<dbReference type="InterPro" id="IPR027417">
    <property type="entry name" value="P-loop_NTPase"/>
</dbReference>
<feature type="coiled-coil region" evidence="6">
    <location>
        <begin position="467"/>
        <end position="519"/>
    </location>
</feature>
<dbReference type="STRING" id="1357400.HMPREF2086_01342"/>
<keyword evidence="6" id="KW-0175">Coiled coil</keyword>
<keyword evidence="5" id="KW-0472">Membrane</keyword>
<accession>V8C8Y9</accession>
<dbReference type="GO" id="GO:0005525">
    <property type="term" value="F:GTP binding"/>
    <property type="evidence" value="ECO:0007669"/>
    <property type="project" value="UniProtKB-KW"/>
</dbReference>
<comment type="caution">
    <text evidence="8">The sequence shown here is derived from an EMBL/GenBank/DDBJ whole genome shotgun (WGS) entry which is preliminary data.</text>
</comment>
<dbReference type="HOGENOM" id="CLU_557561_0_0_7"/>
<proteinExistence type="predicted"/>
<dbReference type="eggNOG" id="COG0699">
    <property type="taxonomic scope" value="Bacteria"/>
</dbReference>
<evidence type="ECO:0000256" key="3">
    <source>
        <dbReference type="ARBA" id="ARBA00022801"/>
    </source>
</evidence>
<dbReference type="Gene3D" id="3.40.50.300">
    <property type="entry name" value="P-loop containing nucleotide triphosphate hydrolases"/>
    <property type="match status" value="1"/>
</dbReference>
<keyword evidence="9" id="KW-1185">Reference proteome</keyword>
<dbReference type="PANTHER" id="PTHR10465:SF0">
    <property type="entry name" value="SARCALUMENIN"/>
    <property type="match status" value="1"/>
</dbReference>
<protein>
    <recommendedName>
        <fullName evidence="7">Dynamin N-terminal domain-containing protein</fullName>
    </recommendedName>
</protein>
<keyword evidence="2" id="KW-0547">Nucleotide-binding</keyword>
<organism evidence="8 9">
    <name type="scientific">Helicobacter macacae MIT 99-5501</name>
    <dbReference type="NCBI Taxonomy" id="1357400"/>
    <lineage>
        <taxon>Bacteria</taxon>
        <taxon>Pseudomonadati</taxon>
        <taxon>Campylobacterota</taxon>
        <taxon>Epsilonproteobacteria</taxon>
        <taxon>Campylobacterales</taxon>
        <taxon>Helicobacteraceae</taxon>
        <taxon>Helicobacter</taxon>
    </lineage>
</organism>
<dbReference type="PATRIC" id="fig|1357400.3.peg.1789"/>
<dbReference type="Pfam" id="PF00350">
    <property type="entry name" value="Dynamin_N"/>
    <property type="match status" value="1"/>
</dbReference>
<keyword evidence="3" id="KW-0378">Hydrolase</keyword>
<comment type="subcellular location">
    <subcellularLocation>
        <location evidence="1">Membrane</location>
    </subcellularLocation>
</comment>
<evidence type="ECO:0000313" key="8">
    <source>
        <dbReference type="EMBL" id="ETD23537.1"/>
    </source>
</evidence>
<evidence type="ECO:0000256" key="1">
    <source>
        <dbReference type="ARBA" id="ARBA00004370"/>
    </source>
</evidence>
<feature type="domain" description="Dynamin N-terminal" evidence="7">
    <location>
        <begin position="113"/>
        <end position="299"/>
    </location>
</feature>
<reference evidence="8 9" key="1">
    <citation type="journal article" date="2014" name="Genome Announc.">
        <title>Draft genome sequences of six enterohepatic helicobacter species isolated from humans and one from rhesus macaques.</title>
        <authorList>
            <person name="Shen Z."/>
            <person name="Sheh A."/>
            <person name="Young S.K."/>
            <person name="Abouelliel A."/>
            <person name="Ward D.V."/>
            <person name="Earl A.M."/>
            <person name="Fox J.G."/>
        </authorList>
    </citation>
    <scope>NUCLEOTIDE SEQUENCE [LARGE SCALE GENOMIC DNA]</scope>
    <source>
        <strain evidence="8 9">MIT 99-5501</strain>
    </source>
</reference>
<dbReference type="InterPro" id="IPR045063">
    <property type="entry name" value="Dynamin_N"/>
</dbReference>